<evidence type="ECO:0000256" key="9">
    <source>
        <dbReference type="SAM" id="Phobius"/>
    </source>
</evidence>
<evidence type="ECO:0000256" key="1">
    <source>
        <dbReference type="ARBA" id="ARBA00004414"/>
    </source>
</evidence>
<evidence type="ECO:0000313" key="11">
    <source>
        <dbReference type="Proteomes" id="UP000025227"/>
    </source>
</evidence>
<dbReference type="PROSITE" id="PS51837">
    <property type="entry name" value="LITAF"/>
    <property type="match status" value="1"/>
</dbReference>
<dbReference type="GO" id="GO:0005765">
    <property type="term" value="C:lysosomal membrane"/>
    <property type="evidence" value="ECO:0007669"/>
    <property type="project" value="UniProtKB-SubCell"/>
</dbReference>
<evidence type="ECO:0000256" key="5">
    <source>
        <dbReference type="ARBA" id="ARBA00022723"/>
    </source>
</evidence>
<evidence type="ECO:0000313" key="12">
    <source>
        <dbReference type="WBParaSite" id="HCON_00019920-00001"/>
    </source>
</evidence>
<dbReference type="AlphaFoldDB" id="A0A7I4XVZ6"/>
<comment type="subcellular location">
    <subcellularLocation>
        <location evidence="2">Endosome membrane</location>
        <topology evidence="2">Peripheral membrane protein</topology>
    </subcellularLocation>
    <subcellularLocation>
        <location evidence="1">Late endosome membrane</location>
    </subcellularLocation>
    <subcellularLocation>
        <location evidence="3">Lysosome membrane</location>
        <topology evidence="3">Peripheral membrane protein</topology>
        <orientation evidence="3">Cytoplasmic side</orientation>
    </subcellularLocation>
</comment>
<dbReference type="PANTHER" id="PTHR23292">
    <property type="entry name" value="LIPOPOLYSACCHARIDE-INDUCED TUMOR NECROSIS FACTOR-ALPHA FACTOR"/>
    <property type="match status" value="1"/>
</dbReference>
<keyword evidence="5" id="KW-0479">Metal-binding</keyword>
<keyword evidence="7 9" id="KW-0472">Membrane</keyword>
<evidence type="ECO:0000256" key="6">
    <source>
        <dbReference type="ARBA" id="ARBA00022833"/>
    </source>
</evidence>
<dbReference type="Proteomes" id="UP000025227">
    <property type="component" value="Unplaced"/>
</dbReference>
<dbReference type="OrthoDB" id="4713066at2759"/>
<keyword evidence="9" id="KW-0812">Transmembrane</keyword>
<evidence type="ECO:0000256" key="3">
    <source>
        <dbReference type="ARBA" id="ARBA00004630"/>
    </source>
</evidence>
<dbReference type="InterPro" id="IPR037519">
    <property type="entry name" value="LITAF_fam"/>
</dbReference>
<sequence length="132" mass="14603">MAAAKAAESGLSPPTYEESSSSRQPPLPGQQPRFSRNPSSPLPMFISARQSIYGPCPVEMDCPHCQAHIVSHIERVTGVLPWILCGICVLLGFFLFLVPWCFCGLPFCMDQCLDVIHSCPACKRHLGRFNRL</sequence>
<dbReference type="OMA" id="KTPLMQG"/>
<keyword evidence="11" id="KW-1185">Reference proteome</keyword>
<keyword evidence="6" id="KW-0862">Zinc</keyword>
<protein>
    <submittedName>
        <fullName evidence="12">LITAF domain-containing protein</fullName>
    </submittedName>
</protein>
<reference evidence="12" key="1">
    <citation type="submission" date="2020-12" db="UniProtKB">
        <authorList>
            <consortium name="WormBaseParasite"/>
        </authorList>
    </citation>
    <scope>IDENTIFICATION</scope>
    <source>
        <strain evidence="12">MHco3</strain>
    </source>
</reference>
<name>A0A7I4XVZ6_HAECO</name>
<evidence type="ECO:0000256" key="2">
    <source>
        <dbReference type="ARBA" id="ARBA00004481"/>
    </source>
</evidence>
<dbReference type="SMART" id="SM00714">
    <property type="entry name" value="LITAF"/>
    <property type="match status" value="1"/>
</dbReference>
<comment type="similarity">
    <text evidence="4">Belongs to the CDIP1/LITAF family.</text>
</comment>
<dbReference type="WBParaSite" id="HCON_00019920-00001">
    <property type="protein sequence ID" value="HCON_00019920-00001"/>
    <property type="gene ID" value="HCON_00019920"/>
</dbReference>
<evidence type="ECO:0000256" key="4">
    <source>
        <dbReference type="ARBA" id="ARBA00005975"/>
    </source>
</evidence>
<dbReference type="PANTHER" id="PTHR23292:SF6">
    <property type="entry name" value="FI16602P1-RELATED"/>
    <property type="match status" value="1"/>
</dbReference>
<evidence type="ECO:0000256" key="8">
    <source>
        <dbReference type="SAM" id="MobiDB-lite"/>
    </source>
</evidence>
<dbReference type="Pfam" id="PF10601">
    <property type="entry name" value="zf-LITAF-like"/>
    <property type="match status" value="1"/>
</dbReference>
<dbReference type="GO" id="GO:0031902">
    <property type="term" value="C:late endosome membrane"/>
    <property type="evidence" value="ECO:0007669"/>
    <property type="project" value="UniProtKB-SubCell"/>
</dbReference>
<dbReference type="InterPro" id="IPR006629">
    <property type="entry name" value="LITAF"/>
</dbReference>
<proteinExistence type="inferred from homology"/>
<accession>A0A7I4XVZ6</accession>
<feature type="domain" description="LITAF" evidence="10">
    <location>
        <begin position="42"/>
        <end position="131"/>
    </location>
</feature>
<evidence type="ECO:0000259" key="10">
    <source>
        <dbReference type="PROSITE" id="PS51837"/>
    </source>
</evidence>
<keyword evidence="9" id="KW-1133">Transmembrane helix</keyword>
<feature type="transmembrane region" description="Helical" evidence="9">
    <location>
        <begin position="79"/>
        <end position="100"/>
    </location>
</feature>
<evidence type="ECO:0000256" key="7">
    <source>
        <dbReference type="ARBA" id="ARBA00023136"/>
    </source>
</evidence>
<feature type="region of interest" description="Disordered" evidence="8">
    <location>
        <begin position="1"/>
        <end position="43"/>
    </location>
</feature>
<organism evidence="11 12">
    <name type="scientific">Haemonchus contortus</name>
    <name type="common">Barber pole worm</name>
    <dbReference type="NCBI Taxonomy" id="6289"/>
    <lineage>
        <taxon>Eukaryota</taxon>
        <taxon>Metazoa</taxon>
        <taxon>Ecdysozoa</taxon>
        <taxon>Nematoda</taxon>
        <taxon>Chromadorea</taxon>
        <taxon>Rhabditida</taxon>
        <taxon>Rhabditina</taxon>
        <taxon>Rhabditomorpha</taxon>
        <taxon>Strongyloidea</taxon>
        <taxon>Trichostrongylidae</taxon>
        <taxon>Haemonchus</taxon>
    </lineage>
</organism>
<dbReference type="GO" id="GO:0008270">
    <property type="term" value="F:zinc ion binding"/>
    <property type="evidence" value="ECO:0007669"/>
    <property type="project" value="TreeGrafter"/>
</dbReference>